<dbReference type="AlphaFoldDB" id="A0A3N4HJX1"/>
<dbReference type="OrthoDB" id="411145at2759"/>
<keyword evidence="2" id="KW-1185">Reference proteome</keyword>
<reference evidence="1 2" key="1">
    <citation type="journal article" date="2018" name="Nat. Ecol. Evol.">
        <title>Pezizomycetes genomes reveal the molecular basis of ectomycorrhizal truffle lifestyle.</title>
        <authorList>
            <person name="Murat C."/>
            <person name="Payen T."/>
            <person name="Noel B."/>
            <person name="Kuo A."/>
            <person name="Morin E."/>
            <person name="Chen J."/>
            <person name="Kohler A."/>
            <person name="Krizsan K."/>
            <person name="Balestrini R."/>
            <person name="Da Silva C."/>
            <person name="Montanini B."/>
            <person name="Hainaut M."/>
            <person name="Levati E."/>
            <person name="Barry K.W."/>
            <person name="Belfiori B."/>
            <person name="Cichocki N."/>
            <person name="Clum A."/>
            <person name="Dockter R.B."/>
            <person name="Fauchery L."/>
            <person name="Guy J."/>
            <person name="Iotti M."/>
            <person name="Le Tacon F."/>
            <person name="Lindquist E.A."/>
            <person name="Lipzen A."/>
            <person name="Malagnac F."/>
            <person name="Mello A."/>
            <person name="Molinier V."/>
            <person name="Miyauchi S."/>
            <person name="Poulain J."/>
            <person name="Riccioni C."/>
            <person name="Rubini A."/>
            <person name="Sitrit Y."/>
            <person name="Splivallo R."/>
            <person name="Traeger S."/>
            <person name="Wang M."/>
            <person name="Zifcakova L."/>
            <person name="Wipf D."/>
            <person name="Zambonelli A."/>
            <person name="Paolocci F."/>
            <person name="Nowrousian M."/>
            <person name="Ottonello S."/>
            <person name="Baldrian P."/>
            <person name="Spatafora J.W."/>
            <person name="Henrissat B."/>
            <person name="Nagy L.G."/>
            <person name="Aury J.M."/>
            <person name="Wincker P."/>
            <person name="Grigoriev I.V."/>
            <person name="Bonfante P."/>
            <person name="Martin F.M."/>
        </authorList>
    </citation>
    <scope>NUCLEOTIDE SEQUENCE [LARGE SCALE GENOMIC DNA]</scope>
    <source>
        <strain evidence="1 2">RN42</strain>
    </source>
</reference>
<dbReference type="Proteomes" id="UP000275078">
    <property type="component" value="Unassembled WGS sequence"/>
</dbReference>
<dbReference type="Gene3D" id="3.90.1200.10">
    <property type="match status" value="1"/>
</dbReference>
<evidence type="ECO:0000313" key="1">
    <source>
        <dbReference type="EMBL" id="RPA73587.1"/>
    </source>
</evidence>
<dbReference type="SUPFAM" id="SSF56112">
    <property type="entry name" value="Protein kinase-like (PK-like)"/>
    <property type="match status" value="1"/>
</dbReference>
<proteinExistence type="predicted"/>
<accession>A0A3N4HJX1</accession>
<organism evidence="1 2">
    <name type="scientific">Ascobolus immersus RN42</name>
    <dbReference type="NCBI Taxonomy" id="1160509"/>
    <lineage>
        <taxon>Eukaryota</taxon>
        <taxon>Fungi</taxon>
        <taxon>Dikarya</taxon>
        <taxon>Ascomycota</taxon>
        <taxon>Pezizomycotina</taxon>
        <taxon>Pezizomycetes</taxon>
        <taxon>Pezizales</taxon>
        <taxon>Ascobolaceae</taxon>
        <taxon>Ascobolus</taxon>
    </lineage>
</organism>
<dbReference type="InterPro" id="IPR004119">
    <property type="entry name" value="EcKL"/>
</dbReference>
<gene>
    <name evidence="1" type="ORF">BJ508DRAFT_48094</name>
</gene>
<dbReference type="Pfam" id="PF02958">
    <property type="entry name" value="EcKL"/>
    <property type="match status" value="1"/>
</dbReference>
<dbReference type="PANTHER" id="PTHR11012:SF30">
    <property type="entry name" value="PROTEIN KINASE-LIKE DOMAIN-CONTAINING"/>
    <property type="match status" value="1"/>
</dbReference>
<evidence type="ECO:0000313" key="2">
    <source>
        <dbReference type="Proteomes" id="UP000275078"/>
    </source>
</evidence>
<dbReference type="PANTHER" id="PTHR11012">
    <property type="entry name" value="PROTEIN KINASE-LIKE DOMAIN-CONTAINING"/>
    <property type="match status" value="1"/>
</dbReference>
<sequence length="335" mass="36675">MPRRPTPSSSLSHFLTPDTKVTTSATLATLWASYGSILSLTATHPTLLPTPTKLVLKTISPPPHASSDDESHLRKLISYHVERYFYSALAPQLEGRGVKVARSFPELLLPQREGNTGVLLLEDLGPAGYPQPAGHVLSSITGVKAVLTWLARFHATFMGKVDEHHLIPPPLEADLDRIDKGIWANGSYWYLATRQDEYRDMLESGEVEWLEPWVEEVDRLLHDPGAKGRTVLHGDCKAANIVFSASGTECALYDLQYCGAGVGVVDLVYFLGTSVSGRLLEGGGDEELVGFYAEEVRRAGGLVEEGVIREQFEWAVVDWMRFMGGGGGVGEWEVG</sequence>
<name>A0A3N4HJX1_ASCIM</name>
<dbReference type="InterPro" id="IPR011009">
    <property type="entry name" value="Kinase-like_dom_sf"/>
</dbReference>
<evidence type="ECO:0008006" key="3">
    <source>
        <dbReference type="Google" id="ProtNLM"/>
    </source>
</evidence>
<dbReference type="EMBL" id="ML119815">
    <property type="protein sequence ID" value="RPA73587.1"/>
    <property type="molecule type" value="Genomic_DNA"/>
</dbReference>
<protein>
    <recommendedName>
        <fullName evidence="3">Aminoglycoside phosphotransferase domain-containing protein</fullName>
    </recommendedName>
</protein>